<evidence type="ECO:0000313" key="3">
    <source>
        <dbReference type="Proteomes" id="UP000578531"/>
    </source>
</evidence>
<comment type="caution">
    <text evidence="2">The sequence shown here is derived from an EMBL/GenBank/DDBJ whole genome shotgun (WGS) entry which is preliminary data.</text>
</comment>
<protein>
    <submittedName>
        <fullName evidence="2">Uncharacterized protein</fullName>
    </submittedName>
</protein>
<dbReference type="AlphaFoldDB" id="A0A8H6FZ34"/>
<dbReference type="Proteomes" id="UP000578531">
    <property type="component" value="Unassembled WGS sequence"/>
</dbReference>
<accession>A0A8H6FZ34</accession>
<evidence type="ECO:0000256" key="1">
    <source>
        <dbReference type="SAM" id="MobiDB-lite"/>
    </source>
</evidence>
<dbReference type="GeneID" id="59285983"/>
<dbReference type="EMBL" id="JACCJC010000014">
    <property type="protein sequence ID" value="KAF6237428.1"/>
    <property type="molecule type" value="Genomic_DNA"/>
</dbReference>
<keyword evidence="3" id="KW-1185">Reference proteome</keyword>
<dbReference type="RefSeq" id="XP_037166752.1">
    <property type="nucleotide sequence ID" value="XM_037306242.1"/>
</dbReference>
<evidence type="ECO:0000313" key="2">
    <source>
        <dbReference type="EMBL" id="KAF6237428.1"/>
    </source>
</evidence>
<proteinExistence type="predicted"/>
<sequence length="157" mass="16865">MTVVRQMPVPYAAATVDLDREVDKSADGGAVQQIGAATCLDCAFGWNGAEQVGQRSHNWTLHPNPVSGRGGSAFSVTVVLGRSSGGGAVQQLDNSIGGVNRWGLEISILDPTLDRWTRRAGDKADMTWGPERRSDHSAMVRKDERDGQTARDVEGFI</sequence>
<name>A0A8H6FZ34_9LECA</name>
<feature type="region of interest" description="Disordered" evidence="1">
    <location>
        <begin position="126"/>
        <end position="157"/>
    </location>
</feature>
<organism evidence="2 3">
    <name type="scientific">Letharia columbiana</name>
    <dbReference type="NCBI Taxonomy" id="112416"/>
    <lineage>
        <taxon>Eukaryota</taxon>
        <taxon>Fungi</taxon>
        <taxon>Dikarya</taxon>
        <taxon>Ascomycota</taxon>
        <taxon>Pezizomycotina</taxon>
        <taxon>Lecanoromycetes</taxon>
        <taxon>OSLEUM clade</taxon>
        <taxon>Lecanoromycetidae</taxon>
        <taxon>Lecanorales</taxon>
        <taxon>Lecanorineae</taxon>
        <taxon>Parmeliaceae</taxon>
        <taxon>Letharia</taxon>
    </lineage>
</organism>
<gene>
    <name evidence="2" type="ORF">HO173_004318</name>
</gene>
<reference evidence="2 3" key="1">
    <citation type="journal article" date="2020" name="Genomics">
        <title>Complete, high-quality genomes from long-read metagenomic sequencing of two wolf lichen thalli reveals enigmatic genome architecture.</title>
        <authorList>
            <person name="McKenzie S.K."/>
            <person name="Walston R.F."/>
            <person name="Allen J.L."/>
        </authorList>
    </citation>
    <scope>NUCLEOTIDE SEQUENCE [LARGE SCALE GENOMIC DNA]</scope>
    <source>
        <strain evidence="2">WasteWater2</strain>
    </source>
</reference>